<comment type="catalytic activity">
    <reaction evidence="10">
        <text>L-ornithine + NADH + O2 = N(5)-hydroxy-L-ornithine + NAD(+) + H2O</text>
        <dbReference type="Rhea" id="RHEA:41512"/>
        <dbReference type="ChEBI" id="CHEBI:15377"/>
        <dbReference type="ChEBI" id="CHEBI:15379"/>
        <dbReference type="ChEBI" id="CHEBI:46911"/>
        <dbReference type="ChEBI" id="CHEBI:57540"/>
        <dbReference type="ChEBI" id="CHEBI:57945"/>
        <dbReference type="ChEBI" id="CHEBI:78275"/>
        <dbReference type="EC" id="1.14.13.196"/>
    </reaction>
</comment>
<dbReference type="PANTHER" id="PTHR42802">
    <property type="entry name" value="MONOOXYGENASE"/>
    <property type="match status" value="1"/>
</dbReference>
<reference evidence="11 12" key="1">
    <citation type="journal article" date="2013" name="J. Biotechnol.">
        <title>Establishment and interpretation of the genome sequence of the phytopathogenic fungus Rhizoctonia solani AG1-IB isolate 7/3/14.</title>
        <authorList>
            <person name="Wibberg D.W."/>
            <person name="Jelonek L.J."/>
            <person name="Rupp O.R."/>
            <person name="Hennig M.H."/>
            <person name="Eikmeyer F.E."/>
            <person name="Goesmann A.G."/>
            <person name="Hartmann A.H."/>
            <person name="Borriss R.B."/>
            <person name="Grosch R.G."/>
            <person name="Puehler A.P."/>
            <person name="Schlueter A.S."/>
        </authorList>
    </citation>
    <scope>NUCLEOTIDE SEQUENCE [LARGE SCALE GENOMIC DNA]</scope>
    <source>
        <strain evidence="12">AG1-IB / isolate 7/3/14</strain>
    </source>
</reference>
<comment type="caution">
    <text evidence="11">The sequence shown here is derived from an EMBL/GenBank/DDBJ whole genome shotgun (WGS) entry which is preliminary data.</text>
</comment>
<organism evidence="11 12">
    <name type="scientific">Thanatephorus cucumeris (strain AG1-IB / isolate 7/3/14)</name>
    <name type="common">Lettuce bottom rot fungus</name>
    <name type="synonym">Rhizoctonia solani</name>
    <dbReference type="NCBI Taxonomy" id="1108050"/>
    <lineage>
        <taxon>Eukaryota</taxon>
        <taxon>Fungi</taxon>
        <taxon>Dikarya</taxon>
        <taxon>Basidiomycota</taxon>
        <taxon>Agaricomycotina</taxon>
        <taxon>Agaricomycetes</taxon>
        <taxon>Cantharellales</taxon>
        <taxon>Ceratobasidiaceae</taxon>
        <taxon>Rhizoctonia</taxon>
        <taxon>Rhizoctonia solani AG-1</taxon>
    </lineage>
</organism>
<comment type="similarity">
    <text evidence="3">Belongs to the lysine N(6)-hydroxylase/L-ornithine N(5)-oxygenase family.</text>
</comment>
<proteinExistence type="inferred from homology"/>
<evidence type="ECO:0000256" key="4">
    <source>
        <dbReference type="ARBA" id="ARBA00012881"/>
    </source>
</evidence>
<gene>
    <name evidence="11" type="ORF">BN14_03668</name>
</gene>
<keyword evidence="6" id="KW-0274">FAD</keyword>
<dbReference type="GO" id="GO:0031172">
    <property type="term" value="F:ornithine N5-monooxygenase activity"/>
    <property type="evidence" value="ECO:0007669"/>
    <property type="project" value="RHEA"/>
</dbReference>
<dbReference type="PANTHER" id="PTHR42802:SF1">
    <property type="entry name" value="L-ORNITHINE N(5)-MONOOXYGENASE"/>
    <property type="match status" value="1"/>
</dbReference>
<dbReference type="Gene3D" id="3.50.50.60">
    <property type="entry name" value="FAD/NAD(P)-binding domain"/>
    <property type="match status" value="1"/>
</dbReference>
<evidence type="ECO:0000256" key="8">
    <source>
        <dbReference type="ARBA" id="ARBA00023002"/>
    </source>
</evidence>
<evidence type="ECO:0000256" key="3">
    <source>
        <dbReference type="ARBA" id="ARBA00007588"/>
    </source>
</evidence>
<keyword evidence="8 11" id="KW-0560">Oxidoreductase</keyword>
<dbReference type="SUPFAM" id="SSF51905">
    <property type="entry name" value="FAD/NAD(P)-binding domain"/>
    <property type="match status" value="1"/>
</dbReference>
<dbReference type="EC" id="1.14.13.196" evidence="4"/>
<keyword evidence="5" id="KW-0285">Flavoprotein</keyword>
<dbReference type="Proteomes" id="UP000012065">
    <property type="component" value="Unassembled WGS sequence"/>
</dbReference>
<sequence>MTVNHISETSSIPGVDVASEGPNYNERYAGNESPEVYDLLGIGFGPANLAITVALLELWDQHKADGTEPKIKNACFVERHPRFSWHPGMLLPGSRMQISFLKDLATLRNPASKFTFLSYLHAHGRLPAFINRNADTPTRREYADYMAWGAKRVQELGGDALRIRYGEDVVSVQSLDGGKTVTVISRIQETGELRTRNASRLC</sequence>
<dbReference type="Pfam" id="PF13434">
    <property type="entry name" value="Lys_Orn_oxgnase"/>
    <property type="match status" value="1"/>
</dbReference>
<accession>M5BT62</accession>
<dbReference type="InterPro" id="IPR025700">
    <property type="entry name" value="Lys/Orn_oxygenase"/>
</dbReference>
<evidence type="ECO:0000256" key="6">
    <source>
        <dbReference type="ARBA" id="ARBA00022827"/>
    </source>
</evidence>
<evidence type="ECO:0000256" key="10">
    <source>
        <dbReference type="ARBA" id="ARBA00049248"/>
    </source>
</evidence>
<evidence type="ECO:0000256" key="5">
    <source>
        <dbReference type="ARBA" id="ARBA00022630"/>
    </source>
</evidence>
<name>M5BT62_THACB</name>
<keyword evidence="7" id="KW-0521">NADP</keyword>
<dbReference type="EMBL" id="CAOJ01005213">
    <property type="protein sequence ID" value="CCO29650.1"/>
    <property type="molecule type" value="Genomic_DNA"/>
</dbReference>
<evidence type="ECO:0000313" key="11">
    <source>
        <dbReference type="EMBL" id="CCO29650.1"/>
    </source>
</evidence>
<comment type="catalytic activity">
    <reaction evidence="9">
        <text>L-ornithine + NADPH + O2 = N(5)-hydroxy-L-ornithine + NADP(+) + H2O</text>
        <dbReference type="Rhea" id="RHEA:41508"/>
        <dbReference type="ChEBI" id="CHEBI:15377"/>
        <dbReference type="ChEBI" id="CHEBI:15379"/>
        <dbReference type="ChEBI" id="CHEBI:46911"/>
        <dbReference type="ChEBI" id="CHEBI:57783"/>
        <dbReference type="ChEBI" id="CHEBI:58349"/>
        <dbReference type="ChEBI" id="CHEBI:78275"/>
        <dbReference type="EC" id="1.14.13.196"/>
    </reaction>
</comment>
<protein>
    <recommendedName>
        <fullName evidence="4">L-ornithine N(5)-monooxygenase [NAD(P)H]</fullName>
        <ecNumber evidence="4">1.14.13.196</ecNumber>
    </recommendedName>
</protein>
<comment type="cofactor">
    <cofactor evidence="1">
        <name>FAD</name>
        <dbReference type="ChEBI" id="CHEBI:57692"/>
    </cofactor>
</comment>
<dbReference type="InterPro" id="IPR036188">
    <property type="entry name" value="FAD/NAD-bd_sf"/>
</dbReference>
<comment type="pathway">
    <text evidence="2">Siderophore biosynthesis.</text>
</comment>
<dbReference type="GO" id="GO:0006879">
    <property type="term" value="P:intracellular iron ion homeostasis"/>
    <property type="evidence" value="ECO:0007669"/>
    <property type="project" value="TreeGrafter"/>
</dbReference>
<dbReference type="AlphaFoldDB" id="M5BT62"/>
<evidence type="ECO:0000256" key="7">
    <source>
        <dbReference type="ARBA" id="ARBA00022857"/>
    </source>
</evidence>
<evidence type="ECO:0000256" key="9">
    <source>
        <dbReference type="ARBA" id="ARBA00047598"/>
    </source>
</evidence>
<evidence type="ECO:0000256" key="2">
    <source>
        <dbReference type="ARBA" id="ARBA00004924"/>
    </source>
</evidence>
<dbReference type="HOGENOM" id="CLU_1355479_0_0_1"/>
<evidence type="ECO:0000256" key="1">
    <source>
        <dbReference type="ARBA" id="ARBA00001974"/>
    </source>
</evidence>
<evidence type="ECO:0000313" key="12">
    <source>
        <dbReference type="Proteomes" id="UP000012065"/>
    </source>
</evidence>